<dbReference type="Gene3D" id="3.40.1160.10">
    <property type="entry name" value="Acetylglutamate kinase-like"/>
    <property type="match status" value="1"/>
</dbReference>
<dbReference type="InterPro" id="IPR005260">
    <property type="entry name" value="Asp_kin_monofn"/>
</dbReference>
<evidence type="ECO:0000256" key="4">
    <source>
        <dbReference type="ARBA" id="ARBA00005139"/>
    </source>
</evidence>
<keyword evidence="6 15" id="KW-0028">Amino-acid biosynthesis</keyword>
<dbReference type="Pfam" id="PF00696">
    <property type="entry name" value="AA_kinase"/>
    <property type="match status" value="1"/>
</dbReference>
<proteinExistence type="inferred from homology"/>
<organism evidence="17 18">
    <name type="scientific">Paenibacillus cisolokensis</name>
    <dbReference type="NCBI Taxonomy" id="1658519"/>
    <lineage>
        <taxon>Bacteria</taxon>
        <taxon>Bacillati</taxon>
        <taxon>Bacillota</taxon>
        <taxon>Bacilli</taxon>
        <taxon>Bacillales</taxon>
        <taxon>Paenibacillaceae</taxon>
        <taxon>Paenibacillus</taxon>
    </lineage>
</organism>
<dbReference type="RefSeq" id="WP_213529697.1">
    <property type="nucleotide sequence ID" value="NZ_BOVJ01000124.1"/>
</dbReference>
<evidence type="ECO:0000256" key="13">
    <source>
        <dbReference type="ARBA" id="ARBA00047872"/>
    </source>
</evidence>
<keyword evidence="11" id="KW-0220">Diaminopimelate biosynthesis</keyword>
<accession>A0ABQ4NAI2</accession>
<comment type="pathway">
    <text evidence="3 15">Amino-acid biosynthesis; L-methionine biosynthesis via de novo pathway; L-homoserine from L-aspartate: step 1/3.</text>
</comment>
<dbReference type="Proteomes" id="UP000680304">
    <property type="component" value="Unassembled WGS sequence"/>
</dbReference>
<keyword evidence="8" id="KW-0547">Nucleotide-binding</keyword>
<dbReference type="PROSITE" id="PS00324">
    <property type="entry name" value="ASPARTOKINASE"/>
    <property type="match status" value="1"/>
</dbReference>
<dbReference type="PANTHER" id="PTHR21499:SF3">
    <property type="entry name" value="ASPARTOKINASE"/>
    <property type="match status" value="1"/>
</dbReference>
<comment type="function">
    <text evidence="1">Catalyzes the phosphorylation of the beta-carboxyl group of aspartic acid with ATP to yield 4-phospho-L-aspartate, which is involved in the branched biosynthetic pathway leading to the biosynthesis of amino acids threonine, isoleucine and methionine.</text>
</comment>
<dbReference type="NCBIfam" id="NF006068">
    <property type="entry name" value="PRK08210.1"/>
    <property type="match status" value="1"/>
</dbReference>
<dbReference type="InterPro" id="IPR018042">
    <property type="entry name" value="Aspartate_kinase_CS"/>
</dbReference>
<evidence type="ECO:0000256" key="15">
    <source>
        <dbReference type="RuleBase" id="RU004249"/>
    </source>
</evidence>
<comment type="similarity">
    <text evidence="5 14">Belongs to the aspartokinase family.</text>
</comment>
<feature type="domain" description="ACT" evidence="16">
    <location>
        <begin position="343"/>
        <end position="411"/>
    </location>
</feature>
<dbReference type="InterPro" id="IPR002912">
    <property type="entry name" value="ACT_dom"/>
</dbReference>
<evidence type="ECO:0000313" key="18">
    <source>
        <dbReference type="Proteomes" id="UP000680304"/>
    </source>
</evidence>
<dbReference type="EC" id="2.7.2.4" evidence="14"/>
<dbReference type="PROSITE" id="PS51671">
    <property type="entry name" value="ACT"/>
    <property type="match status" value="1"/>
</dbReference>
<evidence type="ECO:0000256" key="9">
    <source>
        <dbReference type="ARBA" id="ARBA00022777"/>
    </source>
</evidence>
<dbReference type="NCBIfam" id="TIGR00657">
    <property type="entry name" value="asp_kinases"/>
    <property type="match status" value="1"/>
</dbReference>
<dbReference type="InterPro" id="IPR001341">
    <property type="entry name" value="Asp_kinase"/>
</dbReference>
<evidence type="ECO:0000259" key="16">
    <source>
        <dbReference type="PROSITE" id="PS51671"/>
    </source>
</evidence>
<dbReference type="PIRSF" id="PIRSF000726">
    <property type="entry name" value="Asp_kin"/>
    <property type="match status" value="1"/>
</dbReference>
<comment type="pathway">
    <text evidence="2 15">Amino-acid biosynthesis; L-lysine biosynthesis via DAP pathway; (S)-tetrahydrodipicolinate from L-aspartate: step 1/4.</text>
</comment>
<evidence type="ECO:0000256" key="11">
    <source>
        <dbReference type="ARBA" id="ARBA00022915"/>
    </source>
</evidence>
<evidence type="ECO:0000256" key="2">
    <source>
        <dbReference type="ARBA" id="ARBA00004766"/>
    </source>
</evidence>
<dbReference type="Gene3D" id="3.30.2130.10">
    <property type="entry name" value="VC0802-like"/>
    <property type="match status" value="1"/>
</dbReference>
<evidence type="ECO:0000256" key="8">
    <source>
        <dbReference type="ARBA" id="ARBA00022741"/>
    </source>
</evidence>
<dbReference type="InterPro" id="IPR036393">
    <property type="entry name" value="AceGlu_kinase-like_sf"/>
</dbReference>
<comment type="catalytic activity">
    <reaction evidence="13 14">
        <text>L-aspartate + ATP = 4-phospho-L-aspartate + ADP</text>
        <dbReference type="Rhea" id="RHEA:23776"/>
        <dbReference type="ChEBI" id="CHEBI:29991"/>
        <dbReference type="ChEBI" id="CHEBI:30616"/>
        <dbReference type="ChEBI" id="CHEBI:57535"/>
        <dbReference type="ChEBI" id="CHEBI:456216"/>
        <dbReference type="EC" id="2.7.2.4"/>
    </reaction>
</comment>
<evidence type="ECO:0000256" key="6">
    <source>
        <dbReference type="ARBA" id="ARBA00022605"/>
    </source>
</evidence>
<dbReference type="EMBL" id="BOVJ01000124">
    <property type="protein sequence ID" value="GIQ65186.1"/>
    <property type="molecule type" value="Genomic_DNA"/>
</dbReference>
<dbReference type="SUPFAM" id="SSF53633">
    <property type="entry name" value="Carbamate kinase-like"/>
    <property type="match status" value="1"/>
</dbReference>
<dbReference type="InterPro" id="IPR045865">
    <property type="entry name" value="ACT-like_dom_sf"/>
</dbReference>
<dbReference type="InterPro" id="IPR027795">
    <property type="entry name" value="CASTOR_ACT_dom"/>
</dbReference>
<dbReference type="PANTHER" id="PTHR21499">
    <property type="entry name" value="ASPARTATE KINASE"/>
    <property type="match status" value="1"/>
</dbReference>
<keyword evidence="10" id="KW-0067">ATP-binding</keyword>
<reference evidence="17 18" key="1">
    <citation type="submission" date="2021-04" db="EMBL/GenBank/DDBJ databases">
        <title>Draft genome sequence of Paenibacillus cisolokensis, LC2-13A.</title>
        <authorList>
            <person name="Uke A."/>
            <person name="Chhe C."/>
            <person name="Baramee S."/>
            <person name="Kosugi A."/>
        </authorList>
    </citation>
    <scope>NUCLEOTIDE SEQUENCE [LARGE SCALE GENOMIC DNA]</scope>
    <source>
        <strain evidence="17 18">LC2-13A</strain>
    </source>
</reference>
<dbReference type="Pfam" id="PF13840">
    <property type="entry name" value="ACT_7"/>
    <property type="match status" value="1"/>
</dbReference>
<comment type="pathway">
    <text evidence="4 15">Amino-acid biosynthesis; L-threonine biosynthesis; L-threonine from L-aspartate: step 1/5.</text>
</comment>
<dbReference type="SUPFAM" id="SSF55021">
    <property type="entry name" value="ACT-like"/>
    <property type="match status" value="2"/>
</dbReference>
<sequence>MRILVQKFGGTSLSTKQARERVIAHIVRERNAGYGLTVVVSAMGRSGDPYATDTLLGLIRENGDSLPPREKDMLLACGETIAAATLCSLLNARGVPAVVLTGGQAGMMTDSRFGDARIMEVRPEAMLNHMRGGKVVIVTGFQGQNKDGDVTTLGRGGSDTSATAIGAALRSEYVDIYTDVNGILTADPRFVEDARLLPVAGYAEICNMARQGAKVIHPRAIEIAQQAGIPLRVRSTFSDDEGTLVTDERRAAALAIKDRHVTGIAHVQGVTQISVFAPEGRNDVQLQVFQAMAKNGISVDFINVTPGGAVYTVFDSDAPLALRVLEEIGYKPKALSGCTKVSVIGGGMNGVPGIMARIVAALTERNIPILQSADSNSTIWVLVREENTAEALRALHAKFELHLGLEAAGGY</sequence>
<dbReference type="InterPro" id="IPR001048">
    <property type="entry name" value="Asp/Glu/Uridylate_kinase"/>
</dbReference>
<evidence type="ECO:0000256" key="1">
    <source>
        <dbReference type="ARBA" id="ARBA00003121"/>
    </source>
</evidence>
<evidence type="ECO:0000256" key="7">
    <source>
        <dbReference type="ARBA" id="ARBA00022679"/>
    </source>
</evidence>
<evidence type="ECO:0000256" key="3">
    <source>
        <dbReference type="ARBA" id="ARBA00004986"/>
    </source>
</evidence>
<comment type="caution">
    <text evidence="17">The sequence shown here is derived from an EMBL/GenBank/DDBJ whole genome shotgun (WGS) entry which is preliminary data.</text>
</comment>
<gene>
    <name evidence="17" type="primary">dapG</name>
    <name evidence="17" type="ORF">PACILC2_37540</name>
</gene>
<evidence type="ECO:0000256" key="10">
    <source>
        <dbReference type="ARBA" id="ARBA00022840"/>
    </source>
</evidence>
<evidence type="ECO:0000256" key="5">
    <source>
        <dbReference type="ARBA" id="ARBA00010122"/>
    </source>
</evidence>
<name>A0ABQ4NAI2_9BACL</name>
<evidence type="ECO:0000256" key="12">
    <source>
        <dbReference type="ARBA" id="ARBA00023154"/>
    </source>
</evidence>
<evidence type="ECO:0000256" key="14">
    <source>
        <dbReference type="RuleBase" id="RU003448"/>
    </source>
</evidence>
<keyword evidence="7 14" id="KW-0808">Transferase</keyword>
<keyword evidence="18" id="KW-1185">Reference proteome</keyword>
<evidence type="ECO:0000313" key="17">
    <source>
        <dbReference type="EMBL" id="GIQ65186.1"/>
    </source>
</evidence>
<protein>
    <recommendedName>
        <fullName evidence="14">Aspartokinase</fullName>
        <ecNumber evidence="14">2.7.2.4</ecNumber>
    </recommendedName>
</protein>
<keyword evidence="9 14" id="KW-0418">Kinase</keyword>
<keyword evidence="12" id="KW-0457">Lysine biosynthesis</keyword>